<evidence type="ECO:0000256" key="6">
    <source>
        <dbReference type="ARBA" id="ARBA00022741"/>
    </source>
</evidence>
<keyword evidence="6" id="KW-0547">Nucleotide-binding</keyword>
<evidence type="ECO:0000256" key="2">
    <source>
        <dbReference type="ARBA" id="ARBA00010912"/>
    </source>
</evidence>
<dbReference type="Pfam" id="PF13563">
    <property type="entry name" value="2_5_RNA_ligase2"/>
    <property type="match status" value="1"/>
</dbReference>
<keyword evidence="5" id="KW-0808">Transferase</keyword>
<gene>
    <name evidence="11" type="ORF">BN1708_014462</name>
</gene>
<keyword evidence="7" id="KW-0067">ATP-binding</keyword>
<dbReference type="SUPFAM" id="SSF56219">
    <property type="entry name" value="DNase I-like"/>
    <property type="match status" value="1"/>
</dbReference>
<comment type="similarity">
    <text evidence="2">Belongs to the poly(A) polymerase family.</text>
</comment>
<sequence length="1026" mass="114875">MAPHLNTFIATHETALCLIPPRDQCNAIDGFRSANDKNHGKWPPHVNVLYPFVYRTCIQQTLAVILPIFQDARDILATPGIRLSLSSPGLFQHKQSATLFVHDEDPTRLERLASLRELVLNGLRWGNNKACHMHMTVAQCEEAPDSPKRRYLVEKLRLLPSVSWEARQLHLLIRDESTGCMKVHGHIGIASGILELERPSLSADFALSPIKAIQIEPRQSYRFSNSLQCWASHQAPMAPEVCIPEHLIVASYNVLAEFEWPPCSARYPLIVRNLLAKTAQADVVVLQEVADDFLTHLLSNQNIQQIYPFATHGLPDGLSTGPLPSLLNVVVLSRHSFRWGFLPFQRRHKGCSLLAFDHIGTHDEQGHALPVILAATHLSQGLTDGAVFAKCGELQRIINYLGSSHTRNVWILAGDLNVATSSYTLNIAVKTGSISRQTRASLDRIDTMLREAQFVDSWAVARMEVGESSDNLKMSRSLCDAFEGEQGATFDPQENSLAAATMGSGFNNRPQRYDRILLKDPGVLTVQGFNMFGFNKSPAGMEETQEPASHASDHWGVRCLLLKRRQTPGLDAAPTPQHMAVTVLPAQAPAGLSSTDSLQKCLHSRQCIPTDSQEDIRRDAFELIKSVVLDSHVSNGPDTLTGRFPVVLIPVGSYGLGVWTLDSDLDCFCIGACSAVTFFRLVRQRIAKSTSDVVRVLRKVKSKSGTMLILEVRGVRVDLQYCQAPHIAEAWPEIIRRQPTDPAFALKFEALLKLKPARDLFYLLYSIPDLVQFRMAYQLIKEWAKIRGIYGARFGYLGGIHISVLLVRICKMLSHSGNNMTATSVITTFFDHYATFNWQTQVAFDPFFHKQLRYDRSFREPLCIIGWHSPVLNTSSAASRPTVKTLERELQRARDRMLTHGMTWSKFLGGDDPCNDGFSVGAQDFLKTYKSYIKMDLHYWGSSLEDGCRLVGWLESRCVSILVDIGMQLPGLVARIWPQRFTESHTESFSTSRHYHGLYLIGLDWDEVNGEPISKLKLKLSHGTLQ</sequence>
<keyword evidence="4" id="KW-0507">mRNA processing</keyword>
<dbReference type="InterPro" id="IPR011068">
    <property type="entry name" value="NuclTrfase_I-like_C"/>
</dbReference>
<dbReference type="Proteomes" id="UP000044602">
    <property type="component" value="Unassembled WGS sequence"/>
</dbReference>
<dbReference type="GO" id="GO:0003723">
    <property type="term" value="F:RNA binding"/>
    <property type="evidence" value="ECO:0007669"/>
    <property type="project" value="InterPro"/>
</dbReference>
<feature type="domain" description="Poly(A) polymerase central" evidence="10">
    <location>
        <begin position="772"/>
        <end position="895"/>
    </location>
</feature>
<evidence type="ECO:0000256" key="3">
    <source>
        <dbReference type="ARBA" id="ARBA00012388"/>
    </source>
</evidence>
<accession>A0A0G4LWB1</accession>
<dbReference type="SUPFAM" id="SSF81631">
    <property type="entry name" value="PAP/OAS1 substrate-binding domain"/>
    <property type="match status" value="1"/>
</dbReference>
<dbReference type="AlphaFoldDB" id="A0A0G4LWB1"/>
<dbReference type="InterPro" id="IPR007012">
    <property type="entry name" value="PolA_pol_cen_dom"/>
</dbReference>
<evidence type="ECO:0000256" key="1">
    <source>
        <dbReference type="ARBA" id="ARBA00004123"/>
    </source>
</evidence>
<dbReference type="PANTHER" id="PTHR10682">
    <property type="entry name" value="POLY A POLYMERASE"/>
    <property type="match status" value="1"/>
</dbReference>
<dbReference type="Pfam" id="PF04928">
    <property type="entry name" value="PAP_central"/>
    <property type="match status" value="1"/>
</dbReference>
<evidence type="ECO:0000313" key="11">
    <source>
        <dbReference type="EMBL" id="CRK26287.1"/>
    </source>
</evidence>
<dbReference type="GO" id="GO:0005524">
    <property type="term" value="F:ATP binding"/>
    <property type="evidence" value="ECO:0007669"/>
    <property type="project" value="UniProtKB-KW"/>
</dbReference>
<keyword evidence="12" id="KW-1185">Reference proteome</keyword>
<dbReference type="EC" id="2.7.7.19" evidence="3"/>
<dbReference type="SUPFAM" id="SSF81301">
    <property type="entry name" value="Nucleotidyltransferase"/>
    <property type="match status" value="1"/>
</dbReference>
<dbReference type="GO" id="GO:1990817">
    <property type="term" value="F:poly(A) RNA polymerase activity"/>
    <property type="evidence" value="ECO:0007669"/>
    <property type="project" value="UniProtKB-EC"/>
</dbReference>
<evidence type="ECO:0000256" key="8">
    <source>
        <dbReference type="ARBA" id="ARBA00023242"/>
    </source>
</evidence>
<evidence type="ECO:0000256" key="5">
    <source>
        <dbReference type="ARBA" id="ARBA00022679"/>
    </source>
</evidence>
<dbReference type="Pfam" id="PF03372">
    <property type="entry name" value="Exo_endo_phos"/>
    <property type="match status" value="1"/>
</dbReference>
<dbReference type="InterPro" id="IPR043519">
    <property type="entry name" value="NT_sf"/>
</dbReference>
<dbReference type="GO" id="GO:0005634">
    <property type="term" value="C:nucleus"/>
    <property type="evidence" value="ECO:0007669"/>
    <property type="project" value="UniProtKB-SubCell"/>
</dbReference>
<dbReference type="Gene3D" id="1.10.1410.10">
    <property type="match status" value="1"/>
</dbReference>
<feature type="domain" description="Endonuclease/exonuclease/phosphatase" evidence="9">
    <location>
        <begin position="250"/>
        <end position="522"/>
    </location>
</feature>
<dbReference type="Gene3D" id="3.90.1140.10">
    <property type="entry name" value="Cyclic phosphodiesterase"/>
    <property type="match status" value="1"/>
</dbReference>
<evidence type="ECO:0000259" key="9">
    <source>
        <dbReference type="Pfam" id="PF03372"/>
    </source>
</evidence>
<dbReference type="GO" id="GO:0006397">
    <property type="term" value="P:mRNA processing"/>
    <property type="evidence" value="ECO:0007669"/>
    <property type="project" value="UniProtKB-KW"/>
</dbReference>
<keyword evidence="8" id="KW-0539">Nucleus</keyword>
<dbReference type="EMBL" id="CVQH01020129">
    <property type="protein sequence ID" value="CRK26287.1"/>
    <property type="molecule type" value="Genomic_DNA"/>
</dbReference>
<dbReference type="GO" id="GO:0031123">
    <property type="term" value="P:RNA 3'-end processing"/>
    <property type="evidence" value="ECO:0007669"/>
    <property type="project" value="InterPro"/>
</dbReference>
<evidence type="ECO:0000256" key="7">
    <source>
        <dbReference type="ARBA" id="ARBA00022840"/>
    </source>
</evidence>
<dbReference type="STRING" id="100787.A0A0G4LWB1"/>
<dbReference type="InterPro" id="IPR005135">
    <property type="entry name" value="Endo/exonuclease/phosphatase"/>
</dbReference>
<dbReference type="Gene3D" id="3.60.10.10">
    <property type="entry name" value="Endonuclease/exonuclease/phosphatase"/>
    <property type="match status" value="1"/>
</dbReference>
<protein>
    <recommendedName>
        <fullName evidence="3">polynucleotide adenylyltransferase</fullName>
        <ecNumber evidence="3">2.7.7.19</ecNumber>
    </recommendedName>
</protein>
<name>A0A0G4LWB1_VERLO</name>
<evidence type="ECO:0000256" key="4">
    <source>
        <dbReference type="ARBA" id="ARBA00022664"/>
    </source>
</evidence>
<proteinExistence type="inferred from homology"/>
<dbReference type="Gene3D" id="3.30.460.10">
    <property type="entry name" value="Beta Polymerase, domain 2"/>
    <property type="match status" value="1"/>
</dbReference>
<evidence type="ECO:0000259" key="10">
    <source>
        <dbReference type="Pfam" id="PF04928"/>
    </source>
</evidence>
<evidence type="ECO:0000313" key="12">
    <source>
        <dbReference type="Proteomes" id="UP000044602"/>
    </source>
</evidence>
<dbReference type="InterPro" id="IPR036691">
    <property type="entry name" value="Endo/exonu/phosph_ase_sf"/>
</dbReference>
<comment type="subcellular location">
    <subcellularLocation>
        <location evidence="1">Nucleus</location>
    </subcellularLocation>
</comment>
<dbReference type="PANTHER" id="PTHR10682:SF23">
    <property type="entry name" value="POLYNUCLEOTIDE ADENYLYLTRANSFERASE"/>
    <property type="match status" value="1"/>
</dbReference>
<organism evidence="11 12">
    <name type="scientific">Verticillium longisporum</name>
    <name type="common">Verticillium dahliae var. longisporum</name>
    <dbReference type="NCBI Taxonomy" id="100787"/>
    <lineage>
        <taxon>Eukaryota</taxon>
        <taxon>Fungi</taxon>
        <taxon>Dikarya</taxon>
        <taxon>Ascomycota</taxon>
        <taxon>Pezizomycotina</taxon>
        <taxon>Sordariomycetes</taxon>
        <taxon>Hypocreomycetidae</taxon>
        <taxon>Glomerellales</taxon>
        <taxon>Plectosphaerellaceae</taxon>
        <taxon>Verticillium</taxon>
    </lineage>
</organism>
<reference evidence="11 12" key="1">
    <citation type="submission" date="2015-05" db="EMBL/GenBank/DDBJ databases">
        <authorList>
            <person name="Wang D.B."/>
            <person name="Wang M."/>
        </authorList>
    </citation>
    <scope>NUCLEOTIDE SEQUENCE [LARGE SCALE GENOMIC DNA]</scope>
    <source>
        <strain evidence="11">VL1</strain>
    </source>
</reference>
<dbReference type="SUPFAM" id="SSF55003">
    <property type="entry name" value="PAP/Archaeal CCA-adding enzyme, C-terminal domain"/>
    <property type="match status" value="1"/>
</dbReference>